<dbReference type="Gene3D" id="3.40.50.720">
    <property type="entry name" value="NAD(P)-binding Rossmann-like Domain"/>
    <property type="match status" value="1"/>
</dbReference>
<dbReference type="Pfam" id="PF00107">
    <property type="entry name" value="ADH_zinc_N"/>
    <property type="match status" value="1"/>
</dbReference>
<dbReference type="InterPro" id="IPR036291">
    <property type="entry name" value="NAD(P)-bd_dom_sf"/>
</dbReference>
<proteinExistence type="inferred from homology"/>
<dbReference type="AlphaFoldDB" id="A0A9P0D2T0"/>
<dbReference type="InterPro" id="IPR013154">
    <property type="entry name" value="ADH-like_N"/>
</dbReference>
<evidence type="ECO:0000256" key="1">
    <source>
        <dbReference type="ARBA" id="ARBA00001947"/>
    </source>
</evidence>
<evidence type="ECO:0000256" key="6">
    <source>
        <dbReference type="ARBA" id="ARBA00023027"/>
    </source>
</evidence>
<dbReference type="PANTHER" id="PTHR43161:SF9">
    <property type="entry name" value="SORBITOL DEHYDROGENASE"/>
    <property type="match status" value="1"/>
</dbReference>
<dbReference type="InterPro" id="IPR045306">
    <property type="entry name" value="SDH-like"/>
</dbReference>
<evidence type="ECO:0000256" key="5">
    <source>
        <dbReference type="ARBA" id="ARBA00023002"/>
    </source>
</evidence>
<evidence type="ECO:0000256" key="4">
    <source>
        <dbReference type="ARBA" id="ARBA00022833"/>
    </source>
</evidence>
<keyword evidence="5" id="KW-0560">Oxidoreductase</keyword>
<dbReference type="CDD" id="cd05285">
    <property type="entry name" value="sorbitol_DH"/>
    <property type="match status" value="1"/>
</dbReference>
<accession>A0A9P0D2T0</accession>
<dbReference type="Proteomes" id="UP001153636">
    <property type="component" value="Chromosome 5"/>
</dbReference>
<reference evidence="12" key="1">
    <citation type="submission" date="2022-01" db="EMBL/GenBank/DDBJ databases">
        <authorList>
            <person name="King R."/>
        </authorList>
    </citation>
    <scope>NUCLEOTIDE SEQUENCE</scope>
</reference>
<dbReference type="SUPFAM" id="SSF51735">
    <property type="entry name" value="NAD(P)-binding Rossmann-fold domains"/>
    <property type="match status" value="1"/>
</dbReference>
<keyword evidence="13" id="KW-1185">Reference proteome</keyword>
<keyword evidence="6" id="KW-0520">NAD</keyword>
<dbReference type="PROSITE" id="PS00059">
    <property type="entry name" value="ADH_ZINC"/>
    <property type="match status" value="1"/>
</dbReference>
<name>A0A9P0D2T0_9CUCU</name>
<keyword evidence="4 9" id="KW-0862">Zinc</keyword>
<evidence type="ECO:0000256" key="8">
    <source>
        <dbReference type="ARBA" id="ARBA00032485"/>
    </source>
</evidence>
<dbReference type="GO" id="GO:0006062">
    <property type="term" value="P:sorbitol catabolic process"/>
    <property type="evidence" value="ECO:0007669"/>
    <property type="project" value="TreeGrafter"/>
</dbReference>
<evidence type="ECO:0000259" key="10">
    <source>
        <dbReference type="Pfam" id="PF00107"/>
    </source>
</evidence>
<dbReference type="InterPro" id="IPR011032">
    <property type="entry name" value="GroES-like_sf"/>
</dbReference>
<dbReference type="EMBL" id="OV651817">
    <property type="protein sequence ID" value="CAH1110978.1"/>
    <property type="molecule type" value="Genomic_DNA"/>
</dbReference>
<dbReference type="OrthoDB" id="1879366at2759"/>
<dbReference type="PANTHER" id="PTHR43161">
    <property type="entry name" value="SORBITOL DEHYDROGENASE"/>
    <property type="match status" value="1"/>
</dbReference>
<evidence type="ECO:0000256" key="3">
    <source>
        <dbReference type="ARBA" id="ARBA00022723"/>
    </source>
</evidence>
<protein>
    <recommendedName>
        <fullName evidence="7">Sorbitol dehydrogenase</fullName>
    </recommendedName>
    <alternativeName>
        <fullName evidence="8">Polyol dehydrogenase</fullName>
    </alternativeName>
</protein>
<evidence type="ECO:0000259" key="11">
    <source>
        <dbReference type="Pfam" id="PF08240"/>
    </source>
</evidence>
<feature type="domain" description="Alcohol dehydrogenase-like N-terminal" evidence="11">
    <location>
        <begin position="30"/>
        <end position="141"/>
    </location>
</feature>
<evidence type="ECO:0000256" key="7">
    <source>
        <dbReference type="ARBA" id="ARBA00026132"/>
    </source>
</evidence>
<keyword evidence="3 9" id="KW-0479">Metal-binding</keyword>
<dbReference type="Pfam" id="PF08240">
    <property type="entry name" value="ADH_N"/>
    <property type="match status" value="1"/>
</dbReference>
<comment type="cofactor">
    <cofactor evidence="1 9">
        <name>Zn(2+)</name>
        <dbReference type="ChEBI" id="CHEBI:29105"/>
    </cofactor>
</comment>
<dbReference type="InterPro" id="IPR002328">
    <property type="entry name" value="ADH_Zn_CS"/>
</dbReference>
<evidence type="ECO:0000256" key="9">
    <source>
        <dbReference type="RuleBase" id="RU361277"/>
    </source>
</evidence>
<dbReference type="GO" id="GO:0003939">
    <property type="term" value="F:L-iditol 2-dehydrogenase (NAD+) activity"/>
    <property type="evidence" value="ECO:0007669"/>
    <property type="project" value="TreeGrafter"/>
</dbReference>
<dbReference type="Gene3D" id="3.90.180.10">
    <property type="entry name" value="Medium-chain alcohol dehydrogenases, catalytic domain"/>
    <property type="match status" value="1"/>
</dbReference>
<organism evidence="12 13">
    <name type="scientific">Psylliodes chrysocephalus</name>
    <dbReference type="NCBI Taxonomy" id="3402493"/>
    <lineage>
        <taxon>Eukaryota</taxon>
        <taxon>Metazoa</taxon>
        <taxon>Ecdysozoa</taxon>
        <taxon>Arthropoda</taxon>
        <taxon>Hexapoda</taxon>
        <taxon>Insecta</taxon>
        <taxon>Pterygota</taxon>
        <taxon>Neoptera</taxon>
        <taxon>Endopterygota</taxon>
        <taxon>Coleoptera</taxon>
        <taxon>Polyphaga</taxon>
        <taxon>Cucujiformia</taxon>
        <taxon>Chrysomeloidea</taxon>
        <taxon>Chrysomelidae</taxon>
        <taxon>Galerucinae</taxon>
        <taxon>Alticini</taxon>
        <taxon>Psylliodes</taxon>
    </lineage>
</organism>
<dbReference type="InterPro" id="IPR013149">
    <property type="entry name" value="ADH-like_C"/>
</dbReference>
<dbReference type="SUPFAM" id="SSF50129">
    <property type="entry name" value="GroES-like"/>
    <property type="match status" value="1"/>
</dbReference>
<evidence type="ECO:0000256" key="2">
    <source>
        <dbReference type="ARBA" id="ARBA00008072"/>
    </source>
</evidence>
<sequence length="358" mass="39136">MGDKDNLTAILTKVNEIKLEQKPIPVPGCHQVLLQMEVVGICGSDIHYWLEGRCGPFILKDPMVMGHEASGVVLQCGSEVKSLKPGDRVTIEPGYGCRRCEYCKTGKYNLCPDMKFCATPPVDGNLARYYVTEADFCFKLPCNMSLEEGTLMEPLAVGVHACKLSKVTLGSVCFVQGSGPIGLSVLAAAKAYGAGAVLVTDYMDYRLELAQKMGAFKTINTSGMKELEIAEKVKTTLGCEPHATFECAGDVTCARLGLHCTRAGGTVVLLGMGGMEMNMPFGAALVKEITMIGSFRYNNDYPEAIEMVRSGRVCVKDLVTHRFKIEETQKAYETHRDKVGNPIKIMIYCNKNWDGKPK</sequence>
<dbReference type="FunFam" id="3.40.50.720:FF:000068">
    <property type="entry name" value="Sorbitol dehydrogenase"/>
    <property type="match status" value="1"/>
</dbReference>
<feature type="domain" description="Alcohol dehydrogenase-like C-terminal" evidence="10">
    <location>
        <begin position="180"/>
        <end position="308"/>
    </location>
</feature>
<evidence type="ECO:0000313" key="13">
    <source>
        <dbReference type="Proteomes" id="UP001153636"/>
    </source>
</evidence>
<comment type="similarity">
    <text evidence="2 9">Belongs to the zinc-containing alcohol dehydrogenase family.</text>
</comment>
<evidence type="ECO:0000313" key="12">
    <source>
        <dbReference type="EMBL" id="CAH1110978.1"/>
    </source>
</evidence>
<gene>
    <name evidence="12" type="ORF">PSYICH_LOCUS10906</name>
</gene>
<dbReference type="GO" id="GO:0008270">
    <property type="term" value="F:zinc ion binding"/>
    <property type="evidence" value="ECO:0007669"/>
    <property type="project" value="InterPro"/>
</dbReference>